<dbReference type="EMBL" id="MN740137">
    <property type="protein sequence ID" value="QHT89190.1"/>
    <property type="molecule type" value="Genomic_DNA"/>
</dbReference>
<dbReference type="AlphaFoldDB" id="A0A6C0I9B3"/>
<proteinExistence type="predicted"/>
<protein>
    <submittedName>
        <fullName evidence="1">Uncharacterized protein</fullName>
    </submittedName>
</protein>
<reference evidence="1" key="1">
    <citation type="journal article" date="2020" name="Nature">
        <title>Giant virus diversity and host interactions through global metagenomics.</title>
        <authorList>
            <person name="Schulz F."/>
            <person name="Roux S."/>
            <person name="Paez-Espino D."/>
            <person name="Jungbluth S."/>
            <person name="Walsh D.A."/>
            <person name="Denef V.J."/>
            <person name="McMahon K.D."/>
            <person name="Konstantinidis K.T."/>
            <person name="Eloe-Fadrosh E.A."/>
            <person name="Kyrpides N.C."/>
            <person name="Woyke T."/>
        </authorList>
    </citation>
    <scope>NUCLEOTIDE SEQUENCE</scope>
    <source>
        <strain evidence="1">GVMAG-M-3300023184-53</strain>
    </source>
</reference>
<accession>A0A6C0I9B3</accession>
<name>A0A6C0I9B3_9ZZZZ</name>
<organism evidence="1">
    <name type="scientific">viral metagenome</name>
    <dbReference type="NCBI Taxonomy" id="1070528"/>
    <lineage>
        <taxon>unclassified sequences</taxon>
        <taxon>metagenomes</taxon>
        <taxon>organismal metagenomes</taxon>
    </lineage>
</organism>
<evidence type="ECO:0000313" key="1">
    <source>
        <dbReference type="EMBL" id="QHT89190.1"/>
    </source>
</evidence>
<sequence length="205" mass="21119">MNKLLILIGILLFFIVVVSFLPKNGTGKGSGSGTSVSGLKSKFTFTATGQPEIEITFTSPSTFGLLKDGTTKASYGGTIVYIQDCGSTPPPLCDTTTTLPSPATITGGLLKTNCLIPQGTGKWTPNEPSAVSTGCSLTIPLDGVQLKLGNSYAIGVSIMNNQSSLSAASGINNVYGNFVFDTIVYADPAAPGQVTLLSGNFNIQP</sequence>